<evidence type="ECO:0000313" key="2">
    <source>
        <dbReference type="Proteomes" id="UP000075321"/>
    </source>
</evidence>
<evidence type="ECO:0000313" key="1">
    <source>
        <dbReference type="EMBL" id="KYH24353.1"/>
    </source>
</evidence>
<proteinExistence type="predicted"/>
<gene>
    <name evidence="1" type="ORF">HAPAU_33360</name>
</gene>
<dbReference type="Proteomes" id="UP000075321">
    <property type="component" value="Unassembled WGS sequence"/>
</dbReference>
<dbReference type="PATRIC" id="fig|1008153.3.peg.3504"/>
<accession>A0A151A9R9</accession>
<reference evidence="1 2" key="1">
    <citation type="submission" date="2016-02" db="EMBL/GenBank/DDBJ databases">
        <title>Genome sequence of Halalkalicoccus paucihalophilus DSM 24557.</title>
        <authorList>
            <person name="Poehlein A."/>
            <person name="Daniel R."/>
        </authorList>
    </citation>
    <scope>NUCLEOTIDE SEQUENCE [LARGE SCALE GENOMIC DNA]</scope>
    <source>
        <strain evidence="1 2">DSM 24557</strain>
    </source>
</reference>
<dbReference type="EMBL" id="LTAZ01000013">
    <property type="protein sequence ID" value="KYH24353.1"/>
    <property type="molecule type" value="Genomic_DNA"/>
</dbReference>
<comment type="caution">
    <text evidence="1">The sequence shown here is derived from an EMBL/GenBank/DDBJ whole genome shotgun (WGS) entry which is preliminary data.</text>
</comment>
<sequence length="33" mass="3611">MFNYVERAPAGLVLNRQAIAKVITSVKGTKPHT</sequence>
<keyword evidence="2" id="KW-1185">Reference proteome</keyword>
<dbReference type="AlphaFoldDB" id="A0A151A9R9"/>
<protein>
    <submittedName>
        <fullName evidence="1">Uncharacterized protein</fullName>
    </submittedName>
</protein>
<organism evidence="1 2">
    <name type="scientific">Halalkalicoccus paucihalophilus</name>
    <dbReference type="NCBI Taxonomy" id="1008153"/>
    <lineage>
        <taxon>Archaea</taxon>
        <taxon>Methanobacteriati</taxon>
        <taxon>Methanobacteriota</taxon>
        <taxon>Stenosarchaea group</taxon>
        <taxon>Halobacteria</taxon>
        <taxon>Halobacteriales</taxon>
        <taxon>Halococcaceae</taxon>
        <taxon>Halalkalicoccus</taxon>
    </lineage>
</organism>
<name>A0A151A9R9_9EURY</name>